<proteinExistence type="predicted"/>
<dbReference type="AlphaFoldDB" id="A0A6J5H364"/>
<reference evidence="1 2" key="1">
    <citation type="submission" date="2020-04" db="EMBL/GenBank/DDBJ databases">
        <authorList>
            <person name="De Canck E."/>
        </authorList>
    </citation>
    <scope>NUCLEOTIDE SEQUENCE [LARGE SCALE GENOMIC DNA]</scope>
    <source>
        <strain evidence="1 2">LMG 28688</strain>
    </source>
</reference>
<keyword evidence="2" id="KW-1185">Reference proteome</keyword>
<organism evidence="1 2">
    <name type="scientific">Paraburkholderia caffeinitolerans</name>
    <dbReference type="NCBI Taxonomy" id="1723730"/>
    <lineage>
        <taxon>Bacteria</taxon>
        <taxon>Pseudomonadati</taxon>
        <taxon>Pseudomonadota</taxon>
        <taxon>Betaproteobacteria</taxon>
        <taxon>Burkholderiales</taxon>
        <taxon>Burkholderiaceae</taxon>
        <taxon>Paraburkholderia</taxon>
    </lineage>
</organism>
<protein>
    <submittedName>
        <fullName evidence="1">Uncharacterized protein</fullName>
    </submittedName>
</protein>
<accession>A0A6J5H364</accession>
<dbReference type="EMBL" id="CADIKL010000057">
    <property type="protein sequence ID" value="CAB3808137.1"/>
    <property type="molecule type" value="Genomic_DNA"/>
</dbReference>
<evidence type="ECO:0000313" key="2">
    <source>
        <dbReference type="Proteomes" id="UP000494119"/>
    </source>
</evidence>
<gene>
    <name evidence="1" type="ORF">LMG28688_06696</name>
</gene>
<dbReference type="RefSeq" id="WP_175198138.1">
    <property type="nucleotide sequence ID" value="NZ_CADIKL010000057.1"/>
</dbReference>
<name>A0A6J5H364_9BURK</name>
<evidence type="ECO:0000313" key="1">
    <source>
        <dbReference type="EMBL" id="CAB3808137.1"/>
    </source>
</evidence>
<sequence length="189" mass="20870">MSLSPALQELFTGDLNFGVSRSKVRASLAANAVIGEKIQARLLATRDEGVLRALASNPSLAVANQHELRANGSIETRVLLCQNPSVASSVREKLLQSLTNDDLSTLESRLSSARSTYERRWDEEIAAMKKASDYGFDGIFWSEEKRAKLDRDADFASKDKWKAWNESVDCESFVTGLKKLLAEKESVSA</sequence>
<dbReference type="Proteomes" id="UP000494119">
    <property type="component" value="Unassembled WGS sequence"/>
</dbReference>